<dbReference type="PANTHER" id="PTHR12428">
    <property type="entry name" value="OXA1"/>
    <property type="match status" value="1"/>
</dbReference>
<comment type="subcellular location">
    <subcellularLocation>
        <location evidence="9">Membrane</location>
        <topology evidence="9">Multi-pass membrane protein</topology>
    </subcellularLocation>
    <subcellularLocation>
        <location evidence="1">Mitochondrion inner membrane</location>
        <topology evidence="1">Multi-pass membrane protein</topology>
    </subcellularLocation>
</comment>
<feature type="transmembrane region" description="Helical" evidence="11">
    <location>
        <begin position="383"/>
        <end position="405"/>
    </location>
</feature>
<evidence type="ECO:0000256" key="6">
    <source>
        <dbReference type="ARBA" id="ARBA00022989"/>
    </source>
</evidence>
<evidence type="ECO:0000256" key="11">
    <source>
        <dbReference type="SAM" id="Phobius"/>
    </source>
</evidence>
<feature type="transmembrane region" description="Helical" evidence="11">
    <location>
        <begin position="221"/>
        <end position="243"/>
    </location>
</feature>
<evidence type="ECO:0000256" key="4">
    <source>
        <dbReference type="ARBA" id="ARBA00022792"/>
    </source>
</evidence>
<evidence type="ECO:0000256" key="3">
    <source>
        <dbReference type="ARBA" id="ARBA00022692"/>
    </source>
</evidence>
<dbReference type="EMBL" id="JBBXJM010000002">
    <property type="protein sequence ID" value="KAL1411116.1"/>
    <property type="molecule type" value="Genomic_DNA"/>
</dbReference>
<evidence type="ECO:0000256" key="10">
    <source>
        <dbReference type="SAM" id="MobiDB-lite"/>
    </source>
</evidence>
<dbReference type="RefSeq" id="XP_069211060.1">
    <property type="nucleotide sequence ID" value="XM_069350674.1"/>
</dbReference>
<feature type="compositionally biased region" description="Polar residues" evidence="10">
    <location>
        <begin position="108"/>
        <end position="118"/>
    </location>
</feature>
<keyword evidence="4" id="KW-0999">Mitochondrion inner membrane</keyword>
<reference evidence="13 14" key="1">
    <citation type="submission" date="2023-08" db="EMBL/GenBank/DDBJ databases">
        <title>Annotated Genome Sequence of Vanrija albida AlHP1.</title>
        <authorList>
            <person name="Herzog R."/>
        </authorList>
    </citation>
    <scope>NUCLEOTIDE SEQUENCE [LARGE SCALE GENOMIC DNA]</scope>
    <source>
        <strain evidence="13 14">AlHP1</strain>
    </source>
</reference>
<evidence type="ECO:0000256" key="5">
    <source>
        <dbReference type="ARBA" id="ARBA00022946"/>
    </source>
</evidence>
<evidence type="ECO:0000256" key="9">
    <source>
        <dbReference type="RuleBase" id="RU003945"/>
    </source>
</evidence>
<evidence type="ECO:0000259" key="12">
    <source>
        <dbReference type="Pfam" id="PF02096"/>
    </source>
</evidence>
<sequence length="557" mass="59737">MLARSLHARAIVQTRVAAPSIQVAAVRKLSMATNPSPIALGKRPALLPRRAALAGVSTRHLSWSPWSSSEPSKPATSDAAAATEFESATASASSSPAAASEWADPAVQINTPVPSSDTPAGPAEPTLPPADHLTSTAPDHHFHSDPSSLLPQAGANNMTPTLEELITKSGLPLEEVLNSPEAVHAAVKVSDLSLMGLAHGPLNPAGWLRDALVGLHNITALPWWATIALMTVVVRVLLMRFVISNARHNVRLAAVQPQMGGLMKRLTEAKKAGDQSGQQVATQNLSELMKEHDVSPFRPLLMPLMQMPFFLAFFYALRGLAAAPLPQLKEGGFGWVLDLTVADPLYILPVTSIALQLLVLQFGADGSAAARGQSQMAHMRNGLLMLSPLMVFMVSQFPAAVLFYWTTANTFTLFQALALQQPLVKKLFRIPPPPVVDAPPEDALVNRNPSLKDTINAVRDWHNDTFSNFKERANVVQRARDQAAADAARLEKASKARAGTALLTERVQEPRRAAASSAFLEAEAAATPGQSARPALSPEEAKRARVKAAREKRSRQQ</sequence>
<keyword evidence="7" id="KW-0496">Mitochondrion</keyword>
<feature type="transmembrane region" description="Helical" evidence="11">
    <location>
        <begin position="345"/>
        <end position="363"/>
    </location>
</feature>
<comment type="caution">
    <text evidence="13">The sequence shown here is derived from an EMBL/GenBank/DDBJ whole genome shotgun (WGS) entry which is preliminary data.</text>
</comment>
<evidence type="ECO:0000256" key="2">
    <source>
        <dbReference type="ARBA" id="ARBA00009877"/>
    </source>
</evidence>
<proteinExistence type="inferred from homology"/>
<evidence type="ECO:0000313" key="14">
    <source>
        <dbReference type="Proteomes" id="UP001565368"/>
    </source>
</evidence>
<gene>
    <name evidence="13" type="ORF">Q8F55_002066</name>
</gene>
<keyword evidence="6 11" id="KW-1133">Transmembrane helix</keyword>
<feature type="compositionally biased region" description="Low complexity" evidence="10">
    <location>
        <begin position="513"/>
        <end position="526"/>
    </location>
</feature>
<dbReference type="CDD" id="cd20069">
    <property type="entry name" value="5TM_Oxa1-like"/>
    <property type="match status" value="1"/>
</dbReference>
<feature type="compositionally biased region" description="Basic and acidic residues" evidence="10">
    <location>
        <begin position="539"/>
        <end position="551"/>
    </location>
</feature>
<dbReference type="GeneID" id="95983109"/>
<dbReference type="NCBIfam" id="TIGR03592">
    <property type="entry name" value="yidC_oxa1_cterm"/>
    <property type="match status" value="1"/>
</dbReference>
<keyword evidence="3 9" id="KW-0812">Transmembrane</keyword>
<feature type="compositionally biased region" description="Low complexity" evidence="10">
    <location>
        <begin position="62"/>
        <end position="106"/>
    </location>
</feature>
<feature type="domain" description="Membrane insertase YidC/Oxa/ALB C-terminal" evidence="12">
    <location>
        <begin position="223"/>
        <end position="420"/>
    </location>
</feature>
<evidence type="ECO:0000256" key="1">
    <source>
        <dbReference type="ARBA" id="ARBA00004448"/>
    </source>
</evidence>
<dbReference type="PANTHER" id="PTHR12428:SF66">
    <property type="entry name" value="MITOCHONDRIAL INNER MEMBRANE PROTEIN OXA1L"/>
    <property type="match status" value="1"/>
</dbReference>
<keyword evidence="8 11" id="KW-0472">Membrane</keyword>
<evidence type="ECO:0000256" key="7">
    <source>
        <dbReference type="ARBA" id="ARBA00023128"/>
    </source>
</evidence>
<feature type="transmembrane region" description="Helical" evidence="11">
    <location>
        <begin position="307"/>
        <end position="325"/>
    </location>
</feature>
<dbReference type="Pfam" id="PF02096">
    <property type="entry name" value="60KD_IMP"/>
    <property type="match status" value="1"/>
</dbReference>
<dbReference type="InterPro" id="IPR028055">
    <property type="entry name" value="YidC/Oxa/ALB_C"/>
</dbReference>
<feature type="region of interest" description="Disordered" evidence="10">
    <location>
        <begin position="501"/>
        <end position="557"/>
    </location>
</feature>
<accession>A0ABR3Q8Q5</accession>
<organism evidence="13 14">
    <name type="scientific">Vanrija albida</name>
    <dbReference type="NCBI Taxonomy" id="181172"/>
    <lineage>
        <taxon>Eukaryota</taxon>
        <taxon>Fungi</taxon>
        <taxon>Dikarya</taxon>
        <taxon>Basidiomycota</taxon>
        <taxon>Agaricomycotina</taxon>
        <taxon>Tremellomycetes</taxon>
        <taxon>Trichosporonales</taxon>
        <taxon>Trichosporonaceae</taxon>
        <taxon>Vanrija</taxon>
    </lineage>
</organism>
<protein>
    <recommendedName>
        <fullName evidence="12">Membrane insertase YidC/Oxa/ALB C-terminal domain-containing protein</fullName>
    </recommendedName>
</protein>
<evidence type="ECO:0000313" key="13">
    <source>
        <dbReference type="EMBL" id="KAL1411116.1"/>
    </source>
</evidence>
<keyword evidence="14" id="KW-1185">Reference proteome</keyword>
<evidence type="ECO:0000256" key="8">
    <source>
        <dbReference type="ARBA" id="ARBA00023136"/>
    </source>
</evidence>
<keyword evidence="5" id="KW-0809">Transit peptide</keyword>
<feature type="region of interest" description="Disordered" evidence="10">
    <location>
        <begin position="60"/>
        <end position="147"/>
    </location>
</feature>
<comment type="similarity">
    <text evidence="2 9">Belongs to the OXA1/ALB3/YidC family.</text>
</comment>
<dbReference type="InterPro" id="IPR001708">
    <property type="entry name" value="YidC/ALB3/OXA1/COX18"/>
</dbReference>
<dbReference type="Proteomes" id="UP001565368">
    <property type="component" value="Unassembled WGS sequence"/>
</dbReference>
<name>A0ABR3Q8Q5_9TREE</name>